<gene>
    <name evidence="2" type="ORF">EG799_11020</name>
</gene>
<evidence type="ECO:0000313" key="2">
    <source>
        <dbReference type="EMBL" id="RPF72089.1"/>
    </source>
</evidence>
<dbReference type="EMBL" id="RPFZ01000001">
    <property type="protein sequence ID" value="RPF72089.1"/>
    <property type="molecule type" value="Genomic_DNA"/>
</dbReference>
<organism evidence="2 3">
    <name type="scientific">Aurantiacibacter spongiae</name>
    <dbReference type="NCBI Taxonomy" id="2488860"/>
    <lineage>
        <taxon>Bacteria</taxon>
        <taxon>Pseudomonadati</taxon>
        <taxon>Pseudomonadota</taxon>
        <taxon>Alphaproteobacteria</taxon>
        <taxon>Sphingomonadales</taxon>
        <taxon>Erythrobacteraceae</taxon>
        <taxon>Aurantiacibacter</taxon>
    </lineage>
</organism>
<dbReference type="InterPro" id="IPR050194">
    <property type="entry name" value="Glycosyltransferase_grp1"/>
</dbReference>
<dbReference type="SUPFAM" id="SSF53756">
    <property type="entry name" value="UDP-Glycosyltransferase/glycogen phosphorylase"/>
    <property type="match status" value="1"/>
</dbReference>
<dbReference type="Gene3D" id="3.40.50.2000">
    <property type="entry name" value="Glycogen Phosphorylase B"/>
    <property type="match status" value="2"/>
</dbReference>
<name>A0A3N5CZE4_9SPHN</name>
<proteinExistence type="predicted"/>
<protein>
    <submittedName>
        <fullName evidence="2">Glycosyltransferase family 1 protein</fullName>
    </submittedName>
</protein>
<accession>A0A3N5CZE4</accession>
<feature type="domain" description="Glycosyltransferase subfamily 4-like N-terminal" evidence="1">
    <location>
        <begin position="20"/>
        <end position="185"/>
    </location>
</feature>
<keyword evidence="2" id="KW-0808">Transferase</keyword>
<dbReference type="GO" id="GO:0016757">
    <property type="term" value="F:glycosyltransferase activity"/>
    <property type="evidence" value="ECO:0007669"/>
    <property type="project" value="UniProtKB-ARBA"/>
</dbReference>
<dbReference type="AlphaFoldDB" id="A0A3N5CZE4"/>
<dbReference type="PANTHER" id="PTHR45947:SF3">
    <property type="entry name" value="SULFOQUINOVOSYL TRANSFERASE SQD2"/>
    <property type="match status" value="1"/>
</dbReference>
<dbReference type="OrthoDB" id="5490290at2"/>
<reference evidence="2 3" key="1">
    <citation type="submission" date="2018-11" db="EMBL/GenBank/DDBJ databases">
        <title>Erythrobacter spongiae sp. nov., isolated from a marine sponge.</title>
        <authorList>
            <person name="Zhuang L."/>
            <person name="Luo L."/>
        </authorList>
    </citation>
    <scope>NUCLEOTIDE SEQUENCE [LARGE SCALE GENOMIC DNA]</scope>
    <source>
        <strain evidence="2 3">HN-E23</strain>
    </source>
</reference>
<dbReference type="Proteomes" id="UP000275232">
    <property type="component" value="Unassembled WGS sequence"/>
</dbReference>
<keyword evidence="3" id="KW-1185">Reference proteome</keyword>
<dbReference type="PANTHER" id="PTHR45947">
    <property type="entry name" value="SULFOQUINOVOSYL TRANSFERASE SQD2"/>
    <property type="match status" value="1"/>
</dbReference>
<dbReference type="Pfam" id="PF13692">
    <property type="entry name" value="Glyco_trans_1_4"/>
    <property type="match status" value="1"/>
</dbReference>
<dbReference type="RefSeq" id="WP_123881161.1">
    <property type="nucleotide sequence ID" value="NZ_RPFZ01000001.1"/>
</dbReference>
<evidence type="ECO:0000313" key="3">
    <source>
        <dbReference type="Proteomes" id="UP000275232"/>
    </source>
</evidence>
<dbReference type="Pfam" id="PF13439">
    <property type="entry name" value="Glyco_transf_4"/>
    <property type="match status" value="1"/>
</dbReference>
<dbReference type="CDD" id="cd03814">
    <property type="entry name" value="GT4-like"/>
    <property type="match status" value="1"/>
</dbReference>
<sequence length="393" mass="42969">MTPADLRVALFSGNYNYVRDGANQALNRLVDYLLRQGATVRVYSPKVDNPAFEPAGDLVGLPNMPIPGRSEYRMSLALGAAAKRDLEGFAPNVLHVSSPDIAGHRAVGWARERNIPVLGSVHTRFETYPRYYRMGFLEPLMVRMLRRFYRRCDALVVPSESMAAVLREQGMNDDIAIWARGVDRDIFSPASRDEDWRRRHNIDGDDVAVGFLGRLVLEKGLDVFAETVGLLKQRGVPHKVLVVGEGPARDFFAQAVPDAIFTGFKGGADLGRAVASMDMLLNPSVTETFGNVTLEAMACGIPVVAARATGSTSLVEDRVTGRLVEPGDTEAFADAVAAYIRDPATREAHGAAGERRARDFSWDAINKAVADAYLRLVSRHAPRSVDESARISA</sequence>
<dbReference type="InterPro" id="IPR028098">
    <property type="entry name" value="Glyco_trans_4-like_N"/>
</dbReference>
<comment type="caution">
    <text evidence="2">The sequence shown here is derived from an EMBL/GenBank/DDBJ whole genome shotgun (WGS) entry which is preliminary data.</text>
</comment>
<evidence type="ECO:0000259" key="1">
    <source>
        <dbReference type="Pfam" id="PF13439"/>
    </source>
</evidence>